<keyword evidence="1" id="KW-1015">Disulfide bond</keyword>
<reference evidence="3" key="1">
    <citation type="submission" date="2021-02" db="EMBL/GenBank/DDBJ databases">
        <authorList>
            <person name="Nowell W R."/>
        </authorList>
    </citation>
    <scope>NUCLEOTIDE SEQUENCE</scope>
</reference>
<evidence type="ECO:0000313" key="3">
    <source>
        <dbReference type="EMBL" id="CAF5109169.1"/>
    </source>
</evidence>
<dbReference type="FunFam" id="4.10.410.10:FF:000020">
    <property type="entry name" value="Collagen, type VI, alpha 3"/>
    <property type="match status" value="3"/>
</dbReference>
<dbReference type="SMART" id="SM00131">
    <property type="entry name" value="KU"/>
    <property type="match status" value="4"/>
</dbReference>
<dbReference type="InterPro" id="IPR036880">
    <property type="entry name" value="Kunitz_BPTI_sf"/>
</dbReference>
<dbReference type="PANTHER" id="PTHR10083">
    <property type="entry name" value="KUNITZ-TYPE PROTEASE INHIBITOR-RELATED"/>
    <property type="match status" value="1"/>
</dbReference>
<evidence type="ECO:0000259" key="2">
    <source>
        <dbReference type="PROSITE" id="PS50279"/>
    </source>
</evidence>
<dbReference type="EMBL" id="CAJOBJ010259293">
    <property type="protein sequence ID" value="CAF5109169.1"/>
    <property type="molecule type" value="Genomic_DNA"/>
</dbReference>
<dbReference type="GO" id="GO:0005615">
    <property type="term" value="C:extracellular space"/>
    <property type="evidence" value="ECO:0007669"/>
    <property type="project" value="TreeGrafter"/>
</dbReference>
<dbReference type="GO" id="GO:0004867">
    <property type="term" value="F:serine-type endopeptidase inhibitor activity"/>
    <property type="evidence" value="ECO:0007669"/>
    <property type="project" value="InterPro"/>
</dbReference>
<organism evidence="3 4">
    <name type="scientific">Rotaria magnacalcarata</name>
    <dbReference type="NCBI Taxonomy" id="392030"/>
    <lineage>
        <taxon>Eukaryota</taxon>
        <taxon>Metazoa</taxon>
        <taxon>Spiralia</taxon>
        <taxon>Gnathifera</taxon>
        <taxon>Rotifera</taxon>
        <taxon>Eurotatoria</taxon>
        <taxon>Bdelloidea</taxon>
        <taxon>Philodinida</taxon>
        <taxon>Philodinidae</taxon>
        <taxon>Rotaria</taxon>
    </lineage>
</organism>
<protein>
    <recommendedName>
        <fullName evidence="2">BPTI/Kunitz inhibitor domain-containing protein</fullName>
    </recommendedName>
</protein>
<evidence type="ECO:0000256" key="1">
    <source>
        <dbReference type="ARBA" id="ARBA00023157"/>
    </source>
</evidence>
<dbReference type="SUPFAM" id="SSF57362">
    <property type="entry name" value="BPTI-like"/>
    <property type="match status" value="4"/>
</dbReference>
<dbReference type="Pfam" id="PF00014">
    <property type="entry name" value="Kunitz_BPTI"/>
    <property type="match status" value="4"/>
</dbReference>
<name>A0A8S3F9X1_9BILA</name>
<dbReference type="AlphaFoldDB" id="A0A8S3F9X1"/>
<feature type="non-terminal residue" evidence="3">
    <location>
        <position position="1"/>
    </location>
</feature>
<comment type="caution">
    <text evidence="3">The sequence shown here is derived from an EMBL/GenBank/DDBJ whole genome shotgun (WGS) entry which is preliminary data.</text>
</comment>
<dbReference type="PROSITE" id="PS50279">
    <property type="entry name" value="BPTI_KUNITZ_2"/>
    <property type="match status" value="4"/>
</dbReference>
<feature type="domain" description="BPTI/Kunitz inhibitor" evidence="2">
    <location>
        <begin position="283"/>
        <end position="333"/>
    </location>
</feature>
<proteinExistence type="predicted"/>
<dbReference type="InterPro" id="IPR050098">
    <property type="entry name" value="TFPI/VKTCI-like"/>
</dbReference>
<dbReference type="CDD" id="cd00109">
    <property type="entry name" value="Kunitz-type"/>
    <property type="match status" value="2"/>
</dbReference>
<evidence type="ECO:0000313" key="4">
    <source>
        <dbReference type="Proteomes" id="UP000681720"/>
    </source>
</evidence>
<dbReference type="PANTHER" id="PTHR10083:SF373">
    <property type="entry name" value="SERINE PEPTIDASE INHIBITOR, KUNITZ TYPE, 2"/>
    <property type="match status" value="1"/>
</dbReference>
<dbReference type="Gene3D" id="4.10.410.10">
    <property type="entry name" value="Pancreatic trypsin inhibitor Kunitz domain"/>
    <property type="match status" value="4"/>
</dbReference>
<sequence>MHNATEAAIVEDSQENIDSITTEKVESSTTTEQIESITTTKFENITTQTTQTSTTTARSTLCVDQDFECCPDGKTYAKGSDFEGCNTTVARVPSTGKASSHTFAGVCELEKDAGSCSKYVNMWAYDRQQGKCVRFWYGNCEGNGNRFETEQQCQETCISPKGIEVCLLSKVTGPCHANANRYYYDREKGECQQFHYGGCNGNANNYETMEKCQSSCVKETVDQCTQPVEVGPCKGEFTRYFYDVVTGQCQSFMYGGCKKNKNNFVTLKDCLKACVEPRQKDICLQPRIIGTCQERRPTWYFDMAERECKLFQYSGCKGNHNRFASKEECDLSCSSLKTSET</sequence>
<dbReference type="InterPro" id="IPR002223">
    <property type="entry name" value="Kunitz_BPTI"/>
</dbReference>
<dbReference type="PROSITE" id="PS00280">
    <property type="entry name" value="BPTI_KUNITZ_1"/>
    <property type="match status" value="3"/>
</dbReference>
<feature type="domain" description="BPTI/Kunitz inhibitor" evidence="2">
    <location>
        <begin position="224"/>
        <end position="274"/>
    </location>
</feature>
<gene>
    <name evidence="3" type="ORF">GIL414_LOCUS63088</name>
</gene>
<dbReference type="Proteomes" id="UP000681720">
    <property type="component" value="Unassembled WGS sequence"/>
</dbReference>
<feature type="domain" description="BPTI/Kunitz inhibitor" evidence="2">
    <location>
        <begin position="166"/>
        <end position="216"/>
    </location>
</feature>
<accession>A0A8S3F9X1</accession>
<dbReference type="PRINTS" id="PR00759">
    <property type="entry name" value="BASICPTASE"/>
</dbReference>
<dbReference type="InterPro" id="IPR020901">
    <property type="entry name" value="Prtase_inh_Kunz-CS"/>
</dbReference>
<feature type="domain" description="BPTI/Kunitz inhibitor" evidence="2">
    <location>
        <begin position="107"/>
        <end position="157"/>
    </location>
</feature>